<dbReference type="RefSeq" id="WP_052813526.1">
    <property type="nucleotide sequence ID" value="NZ_RHQL01000018.1"/>
</dbReference>
<accession>A0A3R8VNH5</accession>
<gene>
    <name evidence="1" type="ORF">EGJ28_21335</name>
</gene>
<sequence length="230" mass="24849">MNVSTNDRPTPQLGFDFIPVPADITSVNRPGATSSIDFISGNPSGIKAGDALSRMFVDDRVFRLGKTNWRQLLEHALASGHTELYLSEDARHGLRMPGYRFGPITRMPAQGPEYVKRTLLGKAFAKLQAQGVPVRSGRTAAAGGFKVEWTVDGAGLELGIFDGRRRLGSTRFRLEELPVGDGFQQEDLERQGEHVAARAREVAPEGFGEALGKAAANALASFLSPQGKQS</sequence>
<reference evidence="1 2" key="1">
    <citation type="submission" date="2018-10" db="EMBL/GenBank/DDBJ databases">
        <title>Transmission dynamics of multidrug resistant bacteria on intensive care unit surfaces.</title>
        <authorList>
            <person name="D'Souza A.W."/>
            <person name="Potter R.F."/>
            <person name="Wallace M."/>
            <person name="Shupe A."/>
            <person name="Patel S."/>
            <person name="Sun S."/>
            <person name="Gul D."/>
            <person name="Kwon J.H."/>
            <person name="Andleeb S."/>
            <person name="Burnham C.-A.D."/>
            <person name="Dantas G."/>
        </authorList>
    </citation>
    <scope>NUCLEOTIDE SEQUENCE [LARGE SCALE GENOMIC DNA]</scope>
    <source>
        <strain evidence="1 2">PX_177</strain>
    </source>
</reference>
<evidence type="ECO:0000313" key="1">
    <source>
        <dbReference type="EMBL" id="RRV05484.1"/>
    </source>
</evidence>
<proteinExistence type="predicted"/>
<name>A0A3R8VNH5_9GAMM</name>
<dbReference type="AlphaFoldDB" id="A0A3R8VNH5"/>
<dbReference type="Proteomes" id="UP000276506">
    <property type="component" value="Unassembled WGS sequence"/>
</dbReference>
<protein>
    <submittedName>
        <fullName evidence="1">Uncharacterized protein</fullName>
    </submittedName>
</protein>
<organism evidence="1 2">
    <name type="scientific">Stutzerimonas xanthomarina</name>
    <dbReference type="NCBI Taxonomy" id="271420"/>
    <lineage>
        <taxon>Bacteria</taxon>
        <taxon>Pseudomonadati</taxon>
        <taxon>Pseudomonadota</taxon>
        <taxon>Gammaproteobacteria</taxon>
        <taxon>Pseudomonadales</taxon>
        <taxon>Pseudomonadaceae</taxon>
        <taxon>Stutzerimonas</taxon>
    </lineage>
</organism>
<evidence type="ECO:0000313" key="2">
    <source>
        <dbReference type="Proteomes" id="UP000276506"/>
    </source>
</evidence>
<comment type="caution">
    <text evidence="1">The sequence shown here is derived from an EMBL/GenBank/DDBJ whole genome shotgun (WGS) entry which is preliminary data.</text>
</comment>
<dbReference type="EMBL" id="RHQL01000018">
    <property type="protein sequence ID" value="RRV05484.1"/>
    <property type="molecule type" value="Genomic_DNA"/>
</dbReference>